<keyword evidence="3" id="KW-1185">Reference proteome</keyword>
<comment type="caution">
    <text evidence="2">The sequence shown here is derived from an EMBL/GenBank/DDBJ whole genome shotgun (WGS) entry which is preliminary data.</text>
</comment>
<dbReference type="PANTHER" id="PTHR47979">
    <property type="entry name" value="DRAB11-RELATED"/>
    <property type="match status" value="1"/>
</dbReference>
<dbReference type="SMART" id="SM00173">
    <property type="entry name" value="RAS"/>
    <property type="match status" value="1"/>
</dbReference>
<dbReference type="Gene3D" id="3.40.50.300">
    <property type="entry name" value="P-loop containing nucleotide triphosphate hydrolases"/>
    <property type="match status" value="1"/>
</dbReference>
<organism evidence="2 3">
    <name type="scientific">Tritrichomonas musculus</name>
    <dbReference type="NCBI Taxonomy" id="1915356"/>
    <lineage>
        <taxon>Eukaryota</taxon>
        <taxon>Metamonada</taxon>
        <taxon>Parabasalia</taxon>
        <taxon>Tritrichomonadida</taxon>
        <taxon>Tritrichomonadidae</taxon>
        <taxon>Tritrichomonas</taxon>
    </lineage>
</organism>
<dbReference type="PRINTS" id="PR00449">
    <property type="entry name" value="RASTRNSFRMNG"/>
</dbReference>
<dbReference type="SMART" id="SM00176">
    <property type="entry name" value="RAN"/>
    <property type="match status" value="1"/>
</dbReference>
<dbReference type="SMART" id="SM00177">
    <property type="entry name" value="ARF"/>
    <property type="match status" value="1"/>
</dbReference>
<dbReference type="NCBIfam" id="TIGR00231">
    <property type="entry name" value="small_GTP"/>
    <property type="match status" value="1"/>
</dbReference>
<dbReference type="PROSITE" id="PS51417">
    <property type="entry name" value="ARF"/>
    <property type="match status" value="1"/>
</dbReference>
<dbReference type="SMART" id="SM00174">
    <property type="entry name" value="RHO"/>
    <property type="match status" value="1"/>
</dbReference>
<dbReference type="InterPro" id="IPR001806">
    <property type="entry name" value="Small_GTPase"/>
</dbReference>
<dbReference type="Proteomes" id="UP001470230">
    <property type="component" value="Unassembled WGS sequence"/>
</dbReference>
<evidence type="ECO:0000313" key="3">
    <source>
        <dbReference type="Proteomes" id="UP001470230"/>
    </source>
</evidence>
<gene>
    <name evidence="2" type="ORF">M9Y10_045464</name>
</gene>
<proteinExistence type="inferred from homology"/>
<comment type="similarity">
    <text evidence="1">Belongs to the small GTPase superfamily. Rab family.</text>
</comment>
<evidence type="ECO:0000313" key="2">
    <source>
        <dbReference type="EMBL" id="KAK8882821.1"/>
    </source>
</evidence>
<name>A0ABR2JVA2_9EUKA</name>
<dbReference type="InterPro" id="IPR005225">
    <property type="entry name" value="Small_GTP-bd"/>
</dbReference>
<dbReference type="CDD" id="cd00154">
    <property type="entry name" value="Rab"/>
    <property type="match status" value="1"/>
</dbReference>
<dbReference type="SUPFAM" id="SSF52540">
    <property type="entry name" value="P-loop containing nucleoside triphosphate hydrolases"/>
    <property type="match status" value="1"/>
</dbReference>
<dbReference type="EMBL" id="JAPFFF010000009">
    <property type="protein sequence ID" value="KAK8882821.1"/>
    <property type="molecule type" value="Genomic_DNA"/>
</dbReference>
<reference evidence="2 3" key="1">
    <citation type="submission" date="2024-04" db="EMBL/GenBank/DDBJ databases">
        <title>Tritrichomonas musculus Genome.</title>
        <authorList>
            <person name="Alves-Ferreira E."/>
            <person name="Grigg M."/>
            <person name="Lorenzi H."/>
            <person name="Galac M."/>
        </authorList>
    </citation>
    <scope>NUCLEOTIDE SEQUENCE [LARGE SCALE GENOMIC DNA]</scope>
    <source>
        <strain evidence="2 3">EAF2021</strain>
    </source>
</reference>
<dbReference type="PROSITE" id="PS51419">
    <property type="entry name" value="RAB"/>
    <property type="match status" value="1"/>
</dbReference>
<dbReference type="SMART" id="SM00175">
    <property type="entry name" value="RAB"/>
    <property type="match status" value="1"/>
</dbReference>
<dbReference type="InterPro" id="IPR027417">
    <property type="entry name" value="P-loop_NTPase"/>
</dbReference>
<protein>
    <recommendedName>
        <fullName evidence="4">Small GTP-binding protein</fullName>
    </recommendedName>
</protein>
<evidence type="ECO:0008006" key="4">
    <source>
        <dbReference type="Google" id="ProtNLM"/>
    </source>
</evidence>
<sequence length="192" mass="21110">MATALSFKFIIIGSSGVGKTAILKRLVEDTFSSDSQSTIGVEFDSTVIEVDGQQVKLQIWDTAGQERFRSIAKAYFRNAVGVILVFDITERKTFDDVNMWLNDVHSLCDPTAVCILIGNKADLSENRVVTLSEAEQFAQHHQLNYLETSAMNGENVSEAFTKVATQIYRKGVKTTNQPGVKPVAAPQKKGCC</sequence>
<accession>A0ABR2JVA2</accession>
<dbReference type="PROSITE" id="PS51420">
    <property type="entry name" value="RHO"/>
    <property type="match status" value="1"/>
</dbReference>
<dbReference type="PROSITE" id="PS51421">
    <property type="entry name" value="RAS"/>
    <property type="match status" value="1"/>
</dbReference>
<dbReference type="Pfam" id="PF00071">
    <property type="entry name" value="Ras"/>
    <property type="match status" value="1"/>
</dbReference>
<evidence type="ECO:0000256" key="1">
    <source>
        <dbReference type="ARBA" id="ARBA00006270"/>
    </source>
</evidence>
<dbReference type="InterPro" id="IPR050209">
    <property type="entry name" value="Rab_GTPases_membrane_traffic"/>
</dbReference>